<evidence type="ECO:0000313" key="1">
    <source>
        <dbReference type="EMBL" id="MBP2169808.1"/>
    </source>
</evidence>
<sequence>MAVAAMHAEALKLSVVLPGEQQAVTVMAGMKEARYFETLVSDSWLL</sequence>
<accession>A0ABS4PAX8</accession>
<protein>
    <submittedName>
        <fullName evidence="1">Uncharacterized protein</fullName>
    </submittedName>
</protein>
<dbReference type="EMBL" id="JAGGMQ010000001">
    <property type="protein sequence ID" value="MBP2169808.1"/>
    <property type="molecule type" value="Genomic_DNA"/>
</dbReference>
<evidence type="ECO:0000313" key="2">
    <source>
        <dbReference type="Proteomes" id="UP001195624"/>
    </source>
</evidence>
<gene>
    <name evidence="1" type="ORF">J2125_003000</name>
</gene>
<comment type="caution">
    <text evidence="1">The sequence shown here is derived from an EMBL/GenBank/DDBJ whole genome shotgun (WGS) entry which is preliminary data.</text>
</comment>
<organism evidence="1 2">
    <name type="scientific">Winslowiella toletana</name>
    <dbReference type="NCBI Taxonomy" id="92490"/>
    <lineage>
        <taxon>Bacteria</taxon>
        <taxon>Pseudomonadati</taxon>
        <taxon>Pseudomonadota</taxon>
        <taxon>Gammaproteobacteria</taxon>
        <taxon>Enterobacterales</taxon>
        <taxon>Erwiniaceae</taxon>
        <taxon>Winslowiella</taxon>
    </lineage>
</organism>
<reference evidence="1 2" key="1">
    <citation type="submission" date="2021-03" db="EMBL/GenBank/DDBJ databases">
        <authorList>
            <person name="D'Agostino P."/>
            <person name="Huntemann M."/>
            <person name="Clum A."/>
            <person name="Spunde A."/>
            <person name="Palaniappan K."/>
            <person name="Ritter S."/>
            <person name="Mikhailova N."/>
            <person name="Chen I.-M."/>
            <person name="Stamatis D."/>
            <person name="Reddy T."/>
            <person name="O'Malley R."/>
            <person name="Daum C."/>
            <person name="Shapiro N."/>
            <person name="Ivanova N."/>
            <person name="Kyrpides N."/>
            <person name="Woyke T."/>
        </authorList>
    </citation>
    <scope>NUCLEOTIDE SEQUENCE [LARGE SCALE GENOMIC DNA]</scope>
    <source>
        <strain evidence="1 2">WS4403</strain>
    </source>
</reference>
<keyword evidence="2" id="KW-1185">Reference proteome</keyword>
<dbReference type="RefSeq" id="WP_017800432.1">
    <property type="nucleotide sequence ID" value="NZ_JAGGMQ010000001.1"/>
</dbReference>
<name>A0ABS4PAX8_9GAMM</name>
<proteinExistence type="predicted"/>
<reference evidence="2" key="2">
    <citation type="submission" date="2023-07" db="EMBL/GenBank/DDBJ databases">
        <title>Genome mining of underrepresented organisms for secondary metabolites.</title>
        <authorList>
            <person name="D'Agostino P.M."/>
        </authorList>
    </citation>
    <scope>NUCLEOTIDE SEQUENCE [LARGE SCALE GENOMIC DNA]</scope>
    <source>
        <strain evidence="2">WS4403</strain>
    </source>
</reference>
<dbReference type="Proteomes" id="UP001195624">
    <property type="component" value="Unassembled WGS sequence"/>
</dbReference>